<dbReference type="VEuPathDB" id="MicrosporidiaDB:TUBRATIS_29590"/>
<dbReference type="AlphaFoldDB" id="A0A437AHF3"/>
<gene>
    <name evidence="2" type="ORF">TUBRATIS_29590</name>
</gene>
<proteinExistence type="predicted"/>
<accession>A0A437AHF3</accession>
<organism evidence="2 3">
    <name type="scientific">Tubulinosema ratisbonensis</name>
    <dbReference type="NCBI Taxonomy" id="291195"/>
    <lineage>
        <taxon>Eukaryota</taxon>
        <taxon>Fungi</taxon>
        <taxon>Fungi incertae sedis</taxon>
        <taxon>Microsporidia</taxon>
        <taxon>Tubulinosematoidea</taxon>
        <taxon>Tubulinosematidae</taxon>
        <taxon>Tubulinosema</taxon>
    </lineage>
</organism>
<evidence type="ECO:0000313" key="2">
    <source>
        <dbReference type="EMBL" id="RVD90613.1"/>
    </source>
</evidence>
<name>A0A437AHF3_9MICR</name>
<reference evidence="2 3" key="1">
    <citation type="submission" date="2018-10" db="EMBL/GenBank/DDBJ databases">
        <title>Draft genome sequence of the microsporidian Tubulinosema ratisbonensis.</title>
        <authorList>
            <person name="Polonais V."/>
            <person name="Peyretaillade E."/>
            <person name="Niehus S."/>
            <person name="Wawrzyniak I."/>
            <person name="Franchet A."/>
            <person name="Gaspin C."/>
            <person name="Reichstadt M."/>
            <person name="Belser C."/>
            <person name="Labadie K."/>
            <person name="Delbac F."/>
            <person name="Ferrandon D."/>
        </authorList>
    </citation>
    <scope>NUCLEOTIDE SEQUENCE [LARGE SCALE GENOMIC DNA]</scope>
    <source>
        <strain evidence="2 3">Franzen</strain>
    </source>
</reference>
<evidence type="ECO:0000256" key="1">
    <source>
        <dbReference type="SAM" id="Phobius"/>
    </source>
</evidence>
<keyword evidence="3" id="KW-1185">Reference proteome</keyword>
<keyword evidence="1" id="KW-1133">Transmembrane helix</keyword>
<sequence>MAAVNSTQSRTFQSPLSNLDVEVVTYKNPDGGFRNAESMLPLLKRSYLEINDFLLTLLTPDSDKAYVIRTFSASKAALISFKIHPNSTKLDFETEEVTHYLTGEELDRLKETVVSTVTEFLELFSFYHHSKNEITARGTDVVDSSLVTLLRFSAGAKIRYLEELLSLYLTFNGQTYFDVTSHVILSGSFTFGALFSTTGLYYAAHQRLSGKEMLHDAQKRTFVDSLNSKEKGEIHTPWTDDFVSKTISIETKESDKAT</sequence>
<dbReference type="EMBL" id="RCSS01000829">
    <property type="protein sequence ID" value="RVD90613.1"/>
    <property type="molecule type" value="Genomic_DNA"/>
</dbReference>
<evidence type="ECO:0000313" key="3">
    <source>
        <dbReference type="Proteomes" id="UP000282876"/>
    </source>
</evidence>
<keyword evidence="1" id="KW-0472">Membrane</keyword>
<protein>
    <submittedName>
        <fullName evidence="2">Uncharacterized protein</fullName>
    </submittedName>
</protein>
<comment type="caution">
    <text evidence="2">The sequence shown here is derived from an EMBL/GenBank/DDBJ whole genome shotgun (WGS) entry which is preliminary data.</text>
</comment>
<feature type="transmembrane region" description="Helical" evidence="1">
    <location>
        <begin position="183"/>
        <end position="204"/>
    </location>
</feature>
<keyword evidence="1" id="KW-0812">Transmembrane</keyword>
<dbReference type="Proteomes" id="UP000282876">
    <property type="component" value="Unassembled WGS sequence"/>
</dbReference>